<dbReference type="Proteomes" id="UP000654075">
    <property type="component" value="Unassembled WGS sequence"/>
</dbReference>
<dbReference type="FunFam" id="1.10.390.10:FF:000001">
    <property type="entry name" value="Aminopeptidase"/>
    <property type="match status" value="1"/>
</dbReference>
<evidence type="ECO:0000313" key="15">
    <source>
        <dbReference type="EMBL" id="CAE8600429.1"/>
    </source>
</evidence>
<feature type="active site" description="Proton acceptor" evidence="8">
    <location>
        <position position="445"/>
    </location>
</feature>
<comment type="similarity">
    <text evidence="1 11">Belongs to the peptidase M1 family.</text>
</comment>
<dbReference type="InterPro" id="IPR034016">
    <property type="entry name" value="M1_APN-typ"/>
</dbReference>
<dbReference type="InterPro" id="IPR024571">
    <property type="entry name" value="ERAP1-like_C_dom"/>
</dbReference>
<evidence type="ECO:0000256" key="3">
    <source>
        <dbReference type="ARBA" id="ARBA00022670"/>
    </source>
</evidence>
<dbReference type="PANTHER" id="PTHR11533:SF174">
    <property type="entry name" value="PUROMYCIN-SENSITIVE AMINOPEPTIDASE-RELATED"/>
    <property type="match status" value="1"/>
</dbReference>
<dbReference type="SUPFAM" id="SSF63737">
    <property type="entry name" value="Leukotriene A4 hydrolase N-terminal domain"/>
    <property type="match status" value="1"/>
</dbReference>
<evidence type="ECO:0000256" key="7">
    <source>
        <dbReference type="ARBA" id="ARBA00023049"/>
    </source>
</evidence>
<dbReference type="GO" id="GO:0042277">
    <property type="term" value="F:peptide binding"/>
    <property type="evidence" value="ECO:0007669"/>
    <property type="project" value="TreeGrafter"/>
</dbReference>
<feature type="domain" description="Aminopeptidase N-like N-terminal" evidence="14">
    <location>
        <begin position="142"/>
        <end position="337"/>
    </location>
</feature>
<dbReference type="CDD" id="cd09601">
    <property type="entry name" value="M1_APN-Q_like"/>
    <property type="match status" value="1"/>
</dbReference>
<dbReference type="Pfam" id="PF11838">
    <property type="entry name" value="ERAP1_C"/>
    <property type="match status" value="1"/>
</dbReference>
<name>A0A813EE96_POLGL</name>
<dbReference type="GO" id="GO:0008270">
    <property type="term" value="F:zinc ion binding"/>
    <property type="evidence" value="ECO:0007669"/>
    <property type="project" value="UniProtKB-UniRule"/>
</dbReference>
<evidence type="ECO:0000256" key="10">
    <source>
        <dbReference type="PIRSR" id="PIRSR634016-4"/>
    </source>
</evidence>
<dbReference type="GO" id="GO:0016020">
    <property type="term" value="C:membrane"/>
    <property type="evidence" value="ECO:0007669"/>
    <property type="project" value="TreeGrafter"/>
</dbReference>
<dbReference type="AlphaFoldDB" id="A0A813EE96"/>
<gene>
    <name evidence="15" type="ORF">PGLA1383_LOCUS18758</name>
</gene>
<evidence type="ECO:0000256" key="1">
    <source>
        <dbReference type="ARBA" id="ARBA00010136"/>
    </source>
</evidence>
<dbReference type="InterPro" id="IPR027268">
    <property type="entry name" value="Peptidase_M4/M1_CTD_sf"/>
</dbReference>
<evidence type="ECO:0000256" key="6">
    <source>
        <dbReference type="ARBA" id="ARBA00022833"/>
    </source>
</evidence>
<keyword evidence="2 11" id="KW-0031">Aminopeptidase</keyword>
<evidence type="ECO:0000256" key="2">
    <source>
        <dbReference type="ARBA" id="ARBA00022438"/>
    </source>
</evidence>
<dbReference type="PRINTS" id="PR00756">
    <property type="entry name" value="ALADIPTASE"/>
</dbReference>
<keyword evidence="5 11" id="KW-0378">Hydrolase</keyword>
<feature type="site" description="Transition state stabilizer" evidence="10">
    <location>
        <position position="530"/>
    </location>
</feature>
<keyword evidence="16" id="KW-1185">Reference proteome</keyword>
<dbReference type="Pfam" id="PF01433">
    <property type="entry name" value="Peptidase_M1"/>
    <property type="match status" value="1"/>
</dbReference>
<keyword evidence="4 9" id="KW-0479">Metal-binding</keyword>
<evidence type="ECO:0000256" key="5">
    <source>
        <dbReference type="ARBA" id="ARBA00022801"/>
    </source>
</evidence>
<feature type="binding site" evidence="9">
    <location>
        <position position="448"/>
    </location>
    <ligand>
        <name>Zn(2+)</name>
        <dbReference type="ChEBI" id="CHEBI:29105"/>
        <note>catalytic</note>
    </ligand>
</feature>
<sequence>MQSFGLQRPRPWARWDLRLRRTPVSWRMRSWTTLAAGFAGQPTAKEKTISWYTCGATLMRTSALQPQWPWALWARRRRLNRGSCRALAPGLSILLSSWIACQISWRHSHDTGSLAFVDQEDHQIRLDPVTGPEREQLPKDIVPVRYDLELELNPERSSSFQGRLAVSVQVPLAAHDAVAFYAISLNARNLSIAKESVIFRSLEGSDEEFLLQEIIEDRHREVVTLKFSTPLPAGKGLLSLSYAGRLSADMAGLYRSEHKGPTGKVEVMAMTQFEAIDARRMLPCWDEPSKKAIFSLALIIPEHLTAVSNMPASSEAAAGKGKRQVRFLDTPKMSTYLLALAVGQFDSIQQVSQSGTLIRVLTARGQSEGGRFALDVAVRALDFYSQYFEVPYPLPKLDMLAAPDFAAGAMENWGLVIYREVDLLCNATTVGVARKMRIATVVAHELAHMWFGNLVTMEWWDQLWLNEGFANWMQTHAVDVLFPEWDIWDQYIVQEQARALSLDALRSSHPIEVPIRRAQEVDEVFDAISYSKGGSVVRMISAFLGPDLFRSGLALYMKRHAYSNTGTADLWKCWEEVSGRPISAIMDSWTSQTGFPVLVVDSTGSSLRGFGSLDLKQHWFLADGSVEAGDEQKLWQIPLLPGSTSGALAVSSQPELFQSSQGRWTAPSGAAWLKLNFGQVAPYRVLYASAELRSALVAAVRSGEMGAKDRIGLLLDSMALARQGSLPSSEVVSLISAFRGEVSPHVWEALSSVVVGLHRSAAFLSPGAAWAQRFETAVAEMLVRPALTRFGWAARVDESDMERQRRSLVVGLASRFLRHDPAVLGEARARFEAWLHAPEAAEALPDDLKGSVFRLVLANAK</sequence>
<comment type="caution">
    <text evidence="15">The sequence shown here is derived from an EMBL/GenBank/DDBJ whole genome shotgun (WGS) entry which is preliminary data.</text>
</comment>
<keyword evidence="3 11" id="KW-0645">Protease</keyword>
<evidence type="ECO:0000256" key="9">
    <source>
        <dbReference type="PIRSR" id="PIRSR634016-3"/>
    </source>
</evidence>
<evidence type="ECO:0000256" key="8">
    <source>
        <dbReference type="PIRSR" id="PIRSR634016-1"/>
    </source>
</evidence>
<dbReference type="Gene3D" id="1.25.50.20">
    <property type="match status" value="1"/>
</dbReference>
<feature type="non-terminal residue" evidence="15">
    <location>
        <position position="1"/>
    </location>
</feature>
<dbReference type="Pfam" id="PF17900">
    <property type="entry name" value="Peptidase_M1_N"/>
    <property type="match status" value="1"/>
</dbReference>
<comment type="cofactor">
    <cofactor evidence="9 11">
        <name>Zn(2+)</name>
        <dbReference type="ChEBI" id="CHEBI:29105"/>
    </cofactor>
    <text evidence="9 11">Binds 1 zinc ion per subunit.</text>
</comment>
<evidence type="ECO:0000313" key="16">
    <source>
        <dbReference type="Proteomes" id="UP000654075"/>
    </source>
</evidence>
<protein>
    <recommendedName>
        <fullName evidence="11">Aminopeptidase</fullName>
        <ecNumber evidence="11">3.4.11.-</ecNumber>
    </recommendedName>
</protein>
<dbReference type="GO" id="GO:0070006">
    <property type="term" value="F:metalloaminopeptidase activity"/>
    <property type="evidence" value="ECO:0007669"/>
    <property type="project" value="TreeGrafter"/>
</dbReference>
<keyword evidence="6 9" id="KW-0862">Zinc</keyword>
<feature type="binding site" evidence="9">
    <location>
        <position position="444"/>
    </location>
    <ligand>
        <name>Zn(2+)</name>
        <dbReference type="ChEBI" id="CHEBI:29105"/>
        <note>catalytic</note>
    </ligand>
</feature>
<feature type="binding site" evidence="9">
    <location>
        <position position="467"/>
    </location>
    <ligand>
        <name>Zn(2+)</name>
        <dbReference type="ChEBI" id="CHEBI:29105"/>
        <note>catalytic</note>
    </ligand>
</feature>
<accession>A0A813EE96</accession>
<dbReference type="GO" id="GO:0006508">
    <property type="term" value="P:proteolysis"/>
    <property type="evidence" value="ECO:0007669"/>
    <property type="project" value="UniProtKB-KW"/>
</dbReference>
<evidence type="ECO:0000256" key="4">
    <source>
        <dbReference type="ARBA" id="ARBA00022723"/>
    </source>
</evidence>
<feature type="domain" description="Peptidase M1 membrane alanine aminopeptidase" evidence="12">
    <location>
        <begin position="372"/>
        <end position="589"/>
    </location>
</feature>
<dbReference type="GO" id="GO:0005737">
    <property type="term" value="C:cytoplasm"/>
    <property type="evidence" value="ECO:0007669"/>
    <property type="project" value="TreeGrafter"/>
</dbReference>
<dbReference type="Gene3D" id="2.60.40.1730">
    <property type="entry name" value="tricorn interacting facor f3 domain"/>
    <property type="match status" value="1"/>
</dbReference>
<dbReference type="OMA" id="SHAIELW"/>
<dbReference type="PANTHER" id="PTHR11533">
    <property type="entry name" value="PROTEASE M1 ZINC METALLOPROTEASE"/>
    <property type="match status" value="1"/>
</dbReference>
<feature type="domain" description="ERAP1-like C-terminal" evidence="13">
    <location>
        <begin position="672"/>
        <end position="859"/>
    </location>
</feature>
<dbReference type="Gene3D" id="2.60.40.1910">
    <property type="match status" value="1"/>
</dbReference>
<dbReference type="OrthoDB" id="10031169at2759"/>
<dbReference type="SUPFAM" id="SSF55486">
    <property type="entry name" value="Metalloproteases ('zincins'), catalytic domain"/>
    <property type="match status" value="1"/>
</dbReference>
<evidence type="ECO:0000259" key="14">
    <source>
        <dbReference type="Pfam" id="PF17900"/>
    </source>
</evidence>
<dbReference type="InterPro" id="IPR045357">
    <property type="entry name" value="Aminopeptidase_N-like_N"/>
</dbReference>
<keyword evidence="7 11" id="KW-0482">Metalloprotease</keyword>
<dbReference type="InterPro" id="IPR050344">
    <property type="entry name" value="Peptidase_M1_aminopeptidases"/>
</dbReference>
<dbReference type="Gene3D" id="1.10.390.10">
    <property type="entry name" value="Neutral Protease Domain 2"/>
    <property type="match status" value="1"/>
</dbReference>
<dbReference type="InterPro" id="IPR001930">
    <property type="entry name" value="Peptidase_M1"/>
</dbReference>
<reference evidence="15" key="1">
    <citation type="submission" date="2021-02" db="EMBL/GenBank/DDBJ databases">
        <authorList>
            <person name="Dougan E. K."/>
            <person name="Rhodes N."/>
            <person name="Thang M."/>
            <person name="Chan C."/>
        </authorList>
    </citation>
    <scope>NUCLEOTIDE SEQUENCE</scope>
</reference>
<dbReference type="EMBL" id="CAJNNV010012147">
    <property type="protein sequence ID" value="CAE8600429.1"/>
    <property type="molecule type" value="Genomic_DNA"/>
</dbReference>
<evidence type="ECO:0000259" key="12">
    <source>
        <dbReference type="Pfam" id="PF01433"/>
    </source>
</evidence>
<proteinExistence type="inferred from homology"/>
<dbReference type="GO" id="GO:0043171">
    <property type="term" value="P:peptide catabolic process"/>
    <property type="evidence" value="ECO:0007669"/>
    <property type="project" value="TreeGrafter"/>
</dbReference>
<evidence type="ECO:0000256" key="11">
    <source>
        <dbReference type="RuleBase" id="RU364040"/>
    </source>
</evidence>
<dbReference type="EC" id="3.4.11.-" evidence="11"/>
<dbReference type="InterPro" id="IPR014782">
    <property type="entry name" value="Peptidase_M1_dom"/>
</dbReference>
<organism evidence="15 16">
    <name type="scientific">Polarella glacialis</name>
    <name type="common">Dinoflagellate</name>
    <dbReference type="NCBI Taxonomy" id="89957"/>
    <lineage>
        <taxon>Eukaryota</taxon>
        <taxon>Sar</taxon>
        <taxon>Alveolata</taxon>
        <taxon>Dinophyceae</taxon>
        <taxon>Suessiales</taxon>
        <taxon>Suessiaceae</taxon>
        <taxon>Polarella</taxon>
    </lineage>
</organism>
<evidence type="ECO:0000259" key="13">
    <source>
        <dbReference type="Pfam" id="PF11838"/>
    </source>
</evidence>
<dbReference type="InterPro" id="IPR042097">
    <property type="entry name" value="Aminopeptidase_N-like_N_sf"/>
</dbReference>
<dbReference type="GO" id="GO:0005615">
    <property type="term" value="C:extracellular space"/>
    <property type="evidence" value="ECO:0007669"/>
    <property type="project" value="TreeGrafter"/>
</dbReference>